<dbReference type="EMBL" id="CACRXK020006107">
    <property type="protein sequence ID" value="CAB4008383.1"/>
    <property type="molecule type" value="Genomic_DNA"/>
</dbReference>
<accession>A0A6S7HWJ2</accession>
<evidence type="ECO:0000259" key="1">
    <source>
        <dbReference type="Pfam" id="PF18701"/>
    </source>
</evidence>
<dbReference type="PANTHER" id="PTHR47331">
    <property type="entry name" value="PHD-TYPE DOMAIN-CONTAINING PROTEIN"/>
    <property type="match status" value="1"/>
</dbReference>
<dbReference type="Pfam" id="PF18701">
    <property type="entry name" value="DUF5641"/>
    <property type="match status" value="1"/>
</dbReference>
<keyword evidence="3" id="KW-1185">Reference proteome</keyword>
<dbReference type="Proteomes" id="UP001152795">
    <property type="component" value="Unassembled WGS sequence"/>
</dbReference>
<name>A0A6S7HWJ2_PARCT</name>
<evidence type="ECO:0000313" key="3">
    <source>
        <dbReference type="Proteomes" id="UP001152795"/>
    </source>
</evidence>
<proteinExistence type="predicted"/>
<organism evidence="2 3">
    <name type="scientific">Paramuricea clavata</name>
    <name type="common">Red gorgonian</name>
    <name type="synonym">Violescent sea-whip</name>
    <dbReference type="NCBI Taxonomy" id="317549"/>
    <lineage>
        <taxon>Eukaryota</taxon>
        <taxon>Metazoa</taxon>
        <taxon>Cnidaria</taxon>
        <taxon>Anthozoa</taxon>
        <taxon>Octocorallia</taxon>
        <taxon>Malacalcyonacea</taxon>
        <taxon>Plexauridae</taxon>
        <taxon>Paramuricea</taxon>
    </lineage>
</organism>
<dbReference type="PANTHER" id="PTHR47331:SF5">
    <property type="entry name" value="RIBONUCLEASE H"/>
    <property type="match status" value="1"/>
</dbReference>
<dbReference type="AlphaFoldDB" id="A0A6S7HWJ2"/>
<feature type="domain" description="DUF5641" evidence="1">
    <location>
        <begin position="318"/>
        <end position="379"/>
    </location>
</feature>
<reference evidence="2" key="1">
    <citation type="submission" date="2020-04" db="EMBL/GenBank/DDBJ databases">
        <authorList>
            <person name="Alioto T."/>
            <person name="Alioto T."/>
            <person name="Gomez Garrido J."/>
        </authorList>
    </citation>
    <scope>NUCLEOTIDE SEQUENCE</scope>
    <source>
        <strain evidence="2">A484AB</strain>
    </source>
</reference>
<dbReference type="InterPro" id="IPR040676">
    <property type="entry name" value="DUF5641"/>
</dbReference>
<gene>
    <name evidence="2" type="ORF">PACLA_8A036025</name>
</gene>
<sequence length="458" mass="52490">MVEWTSYLYQPIESWGLMFGLQKNEALPGEKKIRYTATAASEIPDIDYKKSSDVDRIIWMVAKILSMARHKLFRGGSTLHITSQLLKEAEDLVVKDVQKELKDEIEKTDQKGRKGGRYASLNPGKDEHGYYVVGQRLKNNNPMTPDASLQKLLPTHHPVTRLFMERAHKQCVHRGRDSTLARSRQKYWIAQGSKIAQTVKSKFNRAERELKEAWDKIDRSQLHKSGLQNGLTWKFGSADSPWYQGAVESPVKAAKRAIVFAVGKRCLTVSEFLTSPVRTLDSQESWRMATFHIQPESEDEIQSGANSRRRFLGKVDTTICSSLVVRRKWHVNTRNLRPGDVVMIADKNVMRGEYRLGVVKEVFPDQDGKVRRVLITYKNFRVGSRRQDYGISEAVTVSRSVQRLALLVRTTRGNRRWRQGRCLQNGNIELGLLRTRILHYVILLKAVSYRPHPPGVLV</sequence>
<comment type="caution">
    <text evidence="2">The sequence shown here is derived from an EMBL/GenBank/DDBJ whole genome shotgun (WGS) entry which is preliminary data.</text>
</comment>
<protein>
    <recommendedName>
        <fullName evidence="1">DUF5641 domain-containing protein</fullName>
    </recommendedName>
</protein>
<evidence type="ECO:0000313" key="2">
    <source>
        <dbReference type="EMBL" id="CAB4008383.1"/>
    </source>
</evidence>